<reference evidence="2" key="1">
    <citation type="submission" date="2021-06" db="EMBL/GenBank/DDBJ databases">
        <title>Parelaphostrongylus tenuis whole genome reference sequence.</title>
        <authorList>
            <person name="Garwood T.J."/>
            <person name="Larsen P.A."/>
            <person name="Fountain-Jones N.M."/>
            <person name="Garbe J.R."/>
            <person name="Macchietto M.G."/>
            <person name="Kania S.A."/>
            <person name="Gerhold R.W."/>
            <person name="Richards J.E."/>
            <person name="Wolf T.M."/>
        </authorList>
    </citation>
    <scope>NUCLEOTIDE SEQUENCE</scope>
    <source>
        <strain evidence="2">MNPRO001-30</strain>
        <tissue evidence="2">Meninges</tissue>
    </source>
</reference>
<dbReference type="Proteomes" id="UP001196413">
    <property type="component" value="Unassembled WGS sequence"/>
</dbReference>
<evidence type="ECO:0000313" key="2">
    <source>
        <dbReference type="EMBL" id="KAJ1368258.1"/>
    </source>
</evidence>
<accession>A0AAD5WFX4</accession>
<dbReference type="EMBL" id="JAHQIW010006128">
    <property type="protein sequence ID" value="KAJ1368258.1"/>
    <property type="molecule type" value="Genomic_DNA"/>
</dbReference>
<feature type="region of interest" description="Disordered" evidence="1">
    <location>
        <begin position="1"/>
        <end position="185"/>
    </location>
</feature>
<feature type="compositionally biased region" description="Pro residues" evidence="1">
    <location>
        <begin position="28"/>
        <end position="42"/>
    </location>
</feature>
<feature type="region of interest" description="Disordered" evidence="1">
    <location>
        <begin position="448"/>
        <end position="537"/>
    </location>
</feature>
<dbReference type="AlphaFoldDB" id="A0AAD5WFX4"/>
<feature type="region of interest" description="Disordered" evidence="1">
    <location>
        <begin position="561"/>
        <end position="642"/>
    </location>
</feature>
<keyword evidence="3" id="KW-1185">Reference proteome</keyword>
<feature type="compositionally biased region" description="Polar residues" evidence="1">
    <location>
        <begin position="512"/>
        <end position="530"/>
    </location>
</feature>
<evidence type="ECO:0000256" key="1">
    <source>
        <dbReference type="SAM" id="MobiDB-lite"/>
    </source>
</evidence>
<feature type="region of interest" description="Disordered" evidence="1">
    <location>
        <begin position="297"/>
        <end position="414"/>
    </location>
</feature>
<feature type="compositionally biased region" description="Basic and acidic residues" evidence="1">
    <location>
        <begin position="448"/>
        <end position="462"/>
    </location>
</feature>
<feature type="compositionally biased region" description="Acidic residues" evidence="1">
    <location>
        <begin position="490"/>
        <end position="503"/>
    </location>
</feature>
<name>A0AAD5WFX4_PARTN</name>
<feature type="compositionally biased region" description="Polar residues" evidence="1">
    <location>
        <begin position="466"/>
        <end position="478"/>
    </location>
</feature>
<gene>
    <name evidence="2" type="ORF">KIN20_029349</name>
</gene>
<comment type="caution">
    <text evidence="2">The sequence shown here is derived from an EMBL/GenBank/DDBJ whole genome shotgun (WGS) entry which is preliminary data.</text>
</comment>
<feature type="compositionally biased region" description="Polar residues" evidence="1">
    <location>
        <begin position="46"/>
        <end position="55"/>
    </location>
</feature>
<feature type="compositionally biased region" description="Polar residues" evidence="1">
    <location>
        <begin position="308"/>
        <end position="351"/>
    </location>
</feature>
<sequence>MSTFVGASVQDLLKHGGKVVTGGSEGPSTPPSPPPPPPPPTVVPMTDNSKATNINRKPVNGEHQDSLPCSEMLPGPPPVPPVYGDNDSSETDSPSENNNRKTSDSPTLPRPPPFPSLSVVPIPPPPSVVPDIAVPPPPPPPPKNGSTCSTALVKPPEPVAQSYIAPPPPPPSLYGSAPSALPPVPPPPLGTYPPVSGMIPFAPPFINGPLPPPPVPTMTFPSPATTSALRPAPVPAVGIPASSPMINPVRPSGFPNQGQIPVPHVGHREFFPCSFTSRPGFSHGPLIQYPAQSNLARMDIPKGRPGATSESLPASYGSTKCSGTASTSTIPSTFGNRASLPSQLQSTSGTTKGALPADTASGASRVPTDKKLVPKTPTPPPSPPIQQSTDKSRLTGKNGPRTPSPDISKKHVYNSEIERLKRDIEEEKRRVELQTKLDLLELKFQAKLREKAAQSSSSKEDISIPWHTSTHESATTSKEGIAKGCANDSDSMDVDGADSEEERGDAIECGKTSGSDSQLSQSRKAATNVPQGGFGVGRGQSFNYVGGRAFLPQLGPQRNFIAASSTTPPNSGRFGSVNTSGSADRSRGGFFQPPMRGVIRGAPNLRRGFPGTGGFRSPMTSQPFRGRGGFYGPRRFGPRGGV</sequence>
<proteinExistence type="predicted"/>
<organism evidence="2 3">
    <name type="scientific">Parelaphostrongylus tenuis</name>
    <name type="common">Meningeal worm</name>
    <dbReference type="NCBI Taxonomy" id="148309"/>
    <lineage>
        <taxon>Eukaryota</taxon>
        <taxon>Metazoa</taxon>
        <taxon>Ecdysozoa</taxon>
        <taxon>Nematoda</taxon>
        <taxon>Chromadorea</taxon>
        <taxon>Rhabditida</taxon>
        <taxon>Rhabditina</taxon>
        <taxon>Rhabditomorpha</taxon>
        <taxon>Strongyloidea</taxon>
        <taxon>Metastrongylidae</taxon>
        <taxon>Parelaphostrongylus</taxon>
    </lineage>
</organism>
<evidence type="ECO:0000313" key="3">
    <source>
        <dbReference type="Proteomes" id="UP001196413"/>
    </source>
</evidence>
<feature type="compositionally biased region" description="Pro residues" evidence="1">
    <location>
        <begin position="108"/>
        <end position="143"/>
    </location>
</feature>
<protein>
    <submittedName>
        <fullName evidence="2">Uncharacterized protein</fullName>
    </submittedName>
</protein>